<protein>
    <recommendedName>
        <fullName evidence="7">FAD-binding PCMH-type domain-containing protein</fullName>
    </recommendedName>
</protein>
<evidence type="ECO:0000256" key="2">
    <source>
        <dbReference type="ARBA" id="ARBA00005466"/>
    </source>
</evidence>
<evidence type="ECO:0000256" key="3">
    <source>
        <dbReference type="ARBA" id="ARBA00022630"/>
    </source>
</evidence>
<dbReference type="PROSITE" id="PS51387">
    <property type="entry name" value="FAD_PCMH"/>
    <property type="match status" value="1"/>
</dbReference>
<dbReference type="InterPro" id="IPR036318">
    <property type="entry name" value="FAD-bd_PCMH-like_sf"/>
</dbReference>
<name>D3BVF3_HETP5</name>
<dbReference type="InterPro" id="IPR016166">
    <property type="entry name" value="FAD-bd_PCMH"/>
</dbReference>
<dbReference type="GeneID" id="31367012"/>
<dbReference type="RefSeq" id="XP_020426710.1">
    <property type="nucleotide sequence ID" value="XM_020582294.1"/>
</dbReference>
<dbReference type="GO" id="GO:0016491">
    <property type="term" value="F:oxidoreductase activity"/>
    <property type="evidence" value="ECO:0007669"/>
    <property type="project" value="UniProtKB-KW"/>
</dbReference>
<dbReference type="SUPFAM" id="SSF56176">
    <property type="entry name" value="FAD-binding/transporter-associated domain-like"/>
    <property type="match status" value="1"/>
</dbReference>
<proteinExistence type="inferred from homology"/>
<dbReference type="Gene3D" id="3.30.465.10">
    <property type="match status" value="1"/>
</dbReference>
<dbReference type="Gene3D" id="3.30.43.10">
    <property type="entry name" value="Uridine Diphospho-n-acetylenolpyruvylglucosamine Reductase, domain 2"/>
    <property type="match status" value="1"/>
</dbReference>
<keyword evidence="9" id="KW-1185">Reference proteome</keyword>
<dbReference type="STRING" id="670386.D3BVF3"/>
<feature type="region of interest" description="Disordered" evidence="6">
    <location>
        <begin position="1"/>
        <end position="30"/>
    </location>
</feature>
<sequence length="425" mass="47063">MNQENQNNKNGNDNQVSQVNDNDHSDFGVKPPVIIPQSNRTEFTKHFQSYNSRLFHVPYCYFLPNDAKQVAQALKYARHHGRRVTIKSGGHSCEALSSADNTVVIDMSKMKSAQLDLLTRQITVGSGVNWIEFYNKTAPHGLATAGGSCPTVNVGGLIGGGGANYLSPRYGYACDNVVSMTIVTADGRIRHCSAHHHSDLFWAMRGGGHGGLGVMVDATLQLHPIEPKLYINSITIRFDVLQQALLFIDEYSRIMDQMIYLNVHAGMKLAIGPSSGYVRCNFLYNGDPTVGDTEFRKFFGKFQSAVPSITTNFNATPISILQILASGPDTPIARSYTRGRIMDNWTGLMADLLVSMFENSTVPTMTNNTDITANIFFEMYFHGGEMQAKPRNYNAFVHRSAQWSTSISLNYQLPANDEKATTHQI</sequence>
<dbReference type="PANTHER" id="PTHR42973:SF39">
    <property type="entry name" value="FAD-BINDING PCMH-TYPE DOMAIN-CONTAINING PROTEIN"/>
    <property type="match status" value="1"/>
</dbReference>
<dbReference type="Gene3D" id="3.40.462.20">
    <property type="match status" value="1"/>
</dbReference>
<dbReference type="InterPro" id="IPR016167">
    <property type="entry name" value="FAD-bd_PCMH_sub1"/>
</dbReference>
<dbReference type="AlphaFoldDB" id="D3BVF3"/>
<keyword evidence="5" id="KW-0560">Oxidoreductase</keyword>
<accession>D3BVF3</accession>
<feature type="compositionally biased region" description="Low complexity" evidence="6">
    <location>
        <begin position="1"/>
        <end position="20"/>
    </location>
</feature>
<dbReference type="InterPro" id="IPR016169">
    <property type="entry name" value="FAD-bd_PCMH_sub2"/>
</dbReference>
<evidence type="ECO:0000256" key="6">
    <source>
        <dbReference type="SAM" id="MobiDB-lite"/>
    </source>
</evidence>
<dbReference type="OMA" id="RNSGHSC"/>
<evidence type="ECO:0000313" key="8">
    <source>
        <dbReference type="EMBL" id="EFA74576.1"/>
    </source>
</evidence>
<feature type="domain" description="FAD-binding PCMH-type" evidence="7">
    <location>
        <begin position="54"/>
        <end position="225"/>
    </location>
</feature>
<evidence type="ECO:0000256" key="5">
    <source>
        <dbReference type="ARBA" id="ARBA00023002"/>
    </source>
</evidence>
<dbReference type="GO" id="GO:0071949">
    <property type="term" value="F:FAD binding"/>
    <property type="evidence" value="ECO:0007669"/>
    <property type="project" value="InterPro"/>
</dbReference>
<organism evidence="8 9">
    <name type="scientific">Heterostelium pallidum (strain ATCC 26659 / Pp 5 / PN500)</name>
    <name type="common">Cellular slime mold</name>
    <name type="synonym">Polysphondylium pallidum</name>
    <dbReference type="NCBI Taxonomy" id="670386"/>
    <lineage>
        <taxon>Eukaryota</taxon>
        <taxon>Amoebozoa</taxon>
        <taxon>Evosea</taxon>
        <taxon>Eumycetozoa</taxon>
        <taxon>Dictyostelia</taxon>
        <taxon>Acytosteliales</taxon>
        <taxon>Acytosteliaceae</taxon>
        <taxon>Heterostelium</taxon>
    </lineage>
</organism>
<evidence type="ECO:0000256" key="1">
    <source>
        <dbReference type="ARBA" id="ARBA00001974"/>
    </source>
</evidence>
<gene>
    <name evidence="8" type="ORF">PPL_11544</name>
</gene>
<dbReference type="Proteomes" id="UP000001396">
    <property type="component" value="Unassembled WGS sequence"/>
</dbReference>
<dbReference type="Pfam" id="PF01565">
    <property type="entry name" value="FAD_binding_4"/>
    <property type="match status" value="1"/>
</dbReference>
<comment type="caution">
    <text evidence="8">The sequence shown here is derived from an EMBL/GenBank/DDBJ whole genome shotgun (WGS) entry which is preliminary data.</text>
</comment>
<comment type="cofactor">
    <cofactor evidence="1">
        <name>FAD</name>
        <dbReference type="ChEBI" id="CHEBI:57692"/>
    </cofactor>
</comment>
<dbReference type="InterPro" id="IPR006094">
    <property type="entry name" value="Oxid_FAD_bind_N"/>
</dbReference>
<dbReference type="InParanoid" id="D3BVF3"/>
<keyword evidence="4" id="KW-0274">FAD</keyword>
<dbReference type="InterPro" id="IPR050416">
    <property type="entry name" value="FAD-linked_Oxidoreductase"/>
</dbReference>
<evidence type="ECO:0000256" key="4">
    <source>
        <dbReference type="ARBA" id="ARBA00022827"/>
    </source>
</evidence>
<evidence type="ECO:0000259" key="7">
    <source>
        <dbReference type="PROSITE" id="PS51387"/>
    </source>
</evidence>
<dbReference type="FunCoup" id="D3BVF3">
    <property type="interactions" value="2"/>
</dbReference>
<evidence type="ECO:0000313" key="9">
    <source>
        <dbReference type="Proteomes" id="UP000001396"/>
    </source>
</evidence>
<comment type="similarity">
    <text evidence="2">Belongs to the oxygen-dependent FAD-linked oxidoreductase family.</text>
</comment>
<dbReference type="PANTHER" id="PTHR42973">
    <property type="entry name" value="BINDING OXIDOREDUCTASE, PUTATIVE (AFU_ORTHOLOGUE AFUA_1G17690)-RELATED"/>
    <property type="match status" value="1"/>
</dbReference>
<reference evidence="8 9" key="1">
    <citation type="journal article" date="2011" name="Genome Res.">
        <title>Phylogeny-wide analysis of social amoeba genomes highlights ancient origins for complex intercellular communication.</title>
        <authorList>
            <person name="Heidel A.J."/>
            <person name="Lawal H.M."/>
            <person name="Felder M."/>
            <person name="Schilde C."/>
            <person name="Helps N.R."/>
            <person name="Tunggal B."/>
            <person name="Rivero F."/>
            <person name="John U."/>
            <person name="Schleicher M."/>
            <person name="Eichinger L."/>
            <person name="Platzer M."/>
            <person name="Noegel A.A."/>
            <person name="Schaap P."/>
            <person name="Gloeckner G."/>
        </authorList>
    </citation>
    <scope>NUCLEOTIDE SEQUENCE [LARGE SCALE GENOMIC DNA]</scope>
    <source>
        <strain evidence="9">ATCC 26659 / Pp 5 / PN500</strain>
    </source>
</reference>
<dbReference type="EMBL" id="ADBJ01000062">
    <property type="protein sequence ID" value="EFA74576.1"/>
    <property type="molecule type" value="Genomic_DNA"/>
</dbReference>
<keyword evidence="3" id="KW-0285">Flavoprotein</keyword>